<dbReference type="EMBL" id="BAABRU010000022">
    <property type="protein sequence ID" value="GAA5530730.1"/>
    <property type="molecule type" value="Genomic_DNA"/>
</dbReference>
<comment type="caution">
    <text evidence="1">The sequence shown here is derived from an EMBL/GenBank/DDBJ whole genome shotgun (WGS) entry which is preliminary data.</text>
</comment>
<organism evidence="1 2">
    <name type="scientific">Herpetosiphon gulosus</name>
    <dbReference type="NCBI Taxonomy" id="1973496"/>
    <lineage>
        <taxon>Bacteria</taxon>
        <taxon>Bacillati</taxon>
        <taxon>Chloroflexota</taxon>
        <taxon>Chloroflexia</taxon>
        <taxon>Herpetosiphonales</taxon>
        <taxon>Herpetosiphonaceae</taxon>
        <taxon>Herpetosiphon</taxon>
    </lineage>
</organism>
<dbReference type="RefSeq" id="WP_345724327.1">
    <property type="nucleotide sequence ID" value="NZ_BAABRU010000022.1"/>
</dbReference>
<keyword evidence="2" id="KW-1185">Reference proteome</keyword>
<sequence length="111" mass="12762">MYALDDRKDQVMTVFKVAIANLGMAVRDQYFPPHYRQATWRRLHAFFALKGQITADATTLRVTLRPFNDHQLNRDLADLCARVAQHAPYLPDGRRLVFLSAPPPRPCLDVQ</sequence>
<protein>
    <submittedName>
        <fullName evidence="1">Uncharacterized protein</fullName>
    </submittedName>
</protein>
<reference evidence="1 2" key="1">
    <citation type="submission" date="2024-02" db="EMBL/GenBank/DDBJ databases">
        <title>Herpetosiphon gulosus NBRC 112829.</title>
        <authorList>
            <person name="Ichikawa N."/>
            <person name="Katano-Makiyama Y."/>
            <person name="Hidaka K."/>
        </authorList>
    </citation>
    <scope>NUCLEOTIDE SEQUENCE [LARGE SCALE GENOMIC DNA]</scope>
    <source>
        <strain evidence="1 2">NBRC 112829</strain>
    </source>
</reference>
<dbReference type="Proteomes" id="UP001428290">
    <property type="component" value="Unassembled WGS sequence"/>
</dbReference>
<name>A0ABP9X5P2_9CHLR</name>
<accession>A0ABP9X5P2</accession>
<evidence type="ECO:0000313" key="2">
    <source>
        <dbReference type="Proteomes" id="UP001428290"/>
    </source>
</evidence>
<evidence type="ECO:0000313" key="1">
    <source>
        <dbReference type="EMBL" id="GAA5530730.1"/>
    </source>
</evidence>
<proteinExistence type="predicted"/>
<gene>
    <name evidence="1" type="ORF">Hgul01_04553</name>
</gene>